<sequence>LIAMNVLAGALKSTKNAEKRGKRRVLIRPCVKAIARFLTVMMKHGHMVSLTSLMITELGKSM</sequence>
<dbReference type="Ensembl" id="ENSMSIT00000012698.1">
    <property type="protein sequence ID" value="ENSMSIP00000010017.1"/>
    <property type="gene ID" value="ENSMSIG00000008800.1"/>
</dbReference>
<accession>A0A8C6GRH0</accession>
<dbReference type="PANTHER" id="PTHR11758">
    <property type="entry name" value="40S RIBOSOMAL PROTEIN S15A"/>
    <property type="match status" value="1"/>
</dbReference>
<dbReference type="InterPro" id="IPR035987">
    <property type="entry name" value="Ribosomal_uS8_sf"/>
</dbReference>
<reference evidence="5" key="1">
    <citation type="submission" date="2025-08" db="UniProtKB">
        <authorList>
            <consortium name="Ensembl"/>
        </authorList>
    </citation>
    <scope>IDENTIFICATION</scope>
</reference>
<dbReference type="GO" id="GO:1990904">
    <property type="term" value="C:ribonucleoprotein complex"/>
    <property type="evidence" value="ECO:0007669"/>
    <property type="project" value="UniProtKB-KW"/>
</dbReference>
<dbReference type="Gene3D" id="3.30.1370.30">
    <property type="match status" value="1"/>
</dbReference>
<evidence type="ECO:0000256" key="2">
    <source>
        <dbReference type="ARBA" id="ARBA00022980"/>
    </source>
</evidence>
<keyword evidence="6" id="KW-1185">Reference proteome</keyword>
<dbReference type="SUPFAM" id="SSF56047">
    <property type="entry name" value="Ribosomal protein S8"/>
    <property type="match status" value="1"/>
</dbReference>
<keyword evidence="2" id="KW-0689">Ribosomal protein</keyword>
<dbReference type="Proteomes" id="UP000694415">
    <property type="component" value="Unplaced"/>
</dbReference>
<evidence type="ECO:0000256" key="4">
    <source>
        <dbReference type="ARBA" id="ARBA00035422"/>
    </source>
</evidence>
<dbReference type="GO" id="GO:0006412">
    <property type="term" value="P:translation"/>
    <property type="evidence" value="ECO:0007669"/>
    <property type="project" value="InterPro"/>
</dbReference>
<protein>
    <recommendedName>
        <fullName evidence="4">40S ribosomal protein S15a</fullName>
    </recommendedName>
</protein>
<dbReference type="AlphaFoldDB" id="A0A8C6GRH0"/>
<dbReference type="GO" id="GO:0003735">
    <property type="term" value="F:structural constituent of ribosome"/>
    <property type="evidence" value="ECO:0007669"/>
    <property type="project" value="InterPro"/>
</dbReference>
<comment type="similarity">
    <text evidence="1">Belongs to the universal ribosomal protein uS8 family.</text>
</comment>
<keyword evidence="3" id="KW-0687">Ribonucleoprotein</keyword>
<reference evidence="5" key="2">
    <citation type="submission" date="2025-09" db="UniProtKB">
        <authorList>
            <consortium name="Ensembl"/>
        </authorList>
    </citation>
    <scope>IDENTIFICATION</scope>
</reference>
<evidence type="ECO:0000313" key="5">
    <source>
        <dbReference type="Ensembl" id="ENSMSIP00000010017.1"/>
    </source>
</evidence>
<evidence type="ECO:0000313" key="6">
    <source>
        <dbReference type="Proteomes" id="UP000694415"/>
    </source>
</evidence>
<organism evidence="5 6">
    <name type="scientific">Mus spicilegus</name>
    <name type="common">Mound-building mouse</name>
    <dbReference type="NCBI Taxonomy" id="10103"/>
    <lineage>
        <taxon>Eukaryota</taxon>
        <taxon>Metazoa</taxon>
        <taxon>Chordata</taxon>
        <taxon>Craniata</taxon>
        <taxon>Vertebrata</taxon>
        <taxon>Euteleostomi</taxon>
        <taxon>Mammalia</taxon>
        <taxon>Eutheria</taxon>
        <taxon>Euarchontoglires</taxon>
        <taxon>Glires</taxon>
        <taxon>Rodentia</taxon>
        <taxon>Myomorpha</taxon>
        <taxon>Muroidea</taxon>
        <taxon>Muridae</taxon>
        <taxon>Murinae</taxon>
        <taxon>Mus</taxon>
        <taxon>Mus</taxon>
    </lineage>
</organism>
<evidence type="ECO:0000256" key="1">
    <source>
        <dbReference type="ARBA" id="ARBA00006471"/>
    </source>
</evidence>
<name>A0A8C6GRH0_MUSSI</name>
<dbReference type="GeneTree" id="ENSGT00940000167085"/>
<dbReference type="InterPro" id="IPR000630">
    <property type="entry name" value="Ribosomal_uS8"/>
</dbReference>
<evidence type="ECO:0000256" key="3">
    <source>
        <dbReference type="ARBA" id="ARBA00023274"/>
    </source>
</evidence>
<dbReference type="GO" id="GO:0005840">
    <property type="term" value="C:ribosome"/>
    <property type="evidence" value="ECO:0007669"/>
    <property type="project" value="UniProtKB-KW"/>
</dbReference>
<proteinExistence type="inferred from homology"/>